<dbReference type="EMBL" id="QYUQ01000002">
    <property type="protein sequence ID" value="RJG02920.1"/>
    <property type="molecule type" value="Genomic_DNA"/>
</dbReference>
<feature type="transmembrane region" description="Helical" evidence="1">
    <location>
        <begin position="361"/>
        <end position="377"/>
    </location>
</feature>
<feature type="transmembrane region" description="Helical" evidence="1">
    <location>
        <begin position="90"/>
        <end position="113"/>
    </location>
</feature>
<feature type="transmembrane region" description="Helical" evidence="1">
    <location>
        <begin position="219"/>
        <end position="238"/>
    </location>
</feature>
<dbReference type="AlphaFoldDB" id="A0A3A3GPK2"/>
<feature type="transmembrane region" description="Helical" evidence="1">
    <location>
        <begin position="304"/>
        <end position="327"/>
    </location>
</feature>
<dbReference type="OrthoDB" id="861753at2"/>
<proteinExistence type="predicted"/>
<keyword evidence="3" id="KW-1185">Reference proteome</keyword>
<dbReference type="RefSeq" id="WP_119786420.1">
    <property type="nucleotide sequence ID" value="NZ_QYUQ01000002.1"/>
</dbReference>
<feature type="transmembrane region" description="Helical" evidence="1">
    <location>
        <begin position="414"/>
        <end position="434"/>
    </location>
</feature>
<keyword evidence="1" id="KW-0812">Transmembrane</keyword>
<evidence type="ECO:0000313" key="3">
    <source>
        <dbReference type="Proteomes" id="UP000266327"/>
    </source>
</evidence>
<sequence length="580" mass="62238">MKFPEKYRGDISSNLSRGLESIAKAGIFLCAIVVIAYCVWALERGFEITDEAYYLLLAMHADSVQFYISAQQWISTWLWQITGSLHLFRAAGMAVLLASSGLLAVAAFSACIHIGVVTDRFQSKAVVVAGSIVGAMLYASTINLSPSYNLLASAGAYAAAGLVLLGVHRSSIIQKHLLFAMAGCAIGLEALCKASAGASTLMLLIIWLCIFERSYFHKIGGTVSMAVGVVAFTGIALLSNTTVSDATQAVEQGMLLFRAVQVESIDVRLIRYAIQFGEYVAETLIAFYIPLFAFSAYAMTRRTVIAIAGLAVLSFTLLSGQHLLGGWSVKGTIAAPIAIFAMLIMALLVSIPVWRKNRRSIALFGGLFFLPYSVAMGTGNTLFTQVIVSLAPWATLVTLLVVAHHPKGLSKIPASVIGFCFIATVSSQIVTSSLQPYNMTTPLTKQDQLFSIGNLGVVKVDAETHKFLADMKAATKECNILPGAPFLGLYNIPGVALALQSVPVMTPWLNNVAQAAFVLERAHHDELHSVVVAVNMGAAEKLPPLPHQLGGFPFGYHYCGTATYPFGGQKIKIWQSLGKR</sequence>
<evidence type="ECO:0000313" key="2">
    <source>
        <dbReference type="EMBL" id="RJG02920.1"/>
    </source>
</evidence>
<dbReference type="Proteomes" id="UP000266327">
    <property type="component" value="Unassembled WGS sequence"/>
</dbReference>
<organism evidence="2 3">
    <name type="scientific">Noviherbaspirillum sedimenti</name>
    <dbReference type="NCBI Taxonomy" id="2320865"/>
    <lineage>
        <taxon>Bacteria</taxon>
        <taxon>Pseudomonadati</taxon>
        <taxon>Pseudomonadota</taxon>
        <taxon>Betaproteobacteria</taxon>
        <taxon>Burkholderiales</taxon>
        <taxon>Oxalobacteraceae</taxon>
        <taxon>Noviherbaspirillum</taxon>
    </lineage>
</organism>
<accession>A0A3A3GPK2</accession>
<keyword evidence="1" id="KW-0472">Membrane</keyword>
<reference evidence="3" key="1">
    <citation type="submission" date="2018-09" db="EMBL/GenBank/DDBJ databases">
        <authorList>
            <person name="Zhu H."/>
        </authorList>
    </citation>
    <scope>NUCLEOTIDE SEQUENCE [LARGE SCALE GENOMIC DNA]</scope>
    <source>
        <strain evidence="3">K1S02-23</strain>
    </source>
</reference>
<feature type="transmembrane region" description="Helical" evidence="1">
    <location>
        <begin position="383"/>
        <end position="402"/>
    </location>
</feature>
<feature type="transmembrane region" description="Helical" evidence="1">
    <location>
        <begin position="125"/>
        <end position="142"/>
    </location>
</feature>
<gene>
    <name evidence="2" type="ORF">D3878_16140</name>
</gene>
<feature type="transmembrane region" description="Helical" evidence="1">
    <location>
        <begin position="179"/>
        <end position="207"/>
    </location>
</feature>
<name>A0A3A3GPK2_9BURK</name>
<evidence type="ECO:0008006" key="4">
    <source>
        <dbReference type="Google" id="ProtNLM"/>
    </source>
</evidence>
<keyword evidence="1" id="KW-1133">Transmembrane helix</keyword>
<comment type="caution">
    <text evidence="2">The sequence shown here is derived from an EMBL/GenBank/DDBJ whole genome shotgun (WGS) entry which is preliminary data.</text>
</comment>
<evidence type="ECO:0000256" key="1">
    <source>
        <dbReference type="SAM" id="Phobius"/>
    </source>
</evidence>
<feature type="transmembrane region" description="Helical" evidence="1">
    <location>
        <begin position="333"/>
        <end position="354"/>
    </location>
</feature>
<protein>
    <recommendedName>
        <fullName evidence="4">Glycosyltransferase RgtA/B/C/D-like domain-containing protein</fullName>
    </recommendedName>
</protein>
<feature type="transmembrane region" description="Helical" evidence="1">
    <location>
        <begin position="22"/>
        <end position="40"/>
    </location>
</feature>